<comment type="catalytic activity">
    <reaction evidence="7">
        <text>myo-inositol(out) + H(+)(out) = myo-inositol(in) + H(+)(in)</text>
        <dbReference type="Rhea" id="RHEA:60364"/>
        <dbReference type="ChEBI" id="CHEBI:15378"/>
        <dbReference type="ChEBI" id="CHEBI:17268"/>
    </reaction>
</comment>
<keyword evidence="3 8" id="KW-0813">Transport</keyword>
<comment type="subcellular location">
    <subcellularLocation>
        <location evidence="1">Membrane</location>
        <topology evidence="1">Multi-pass membrane protein</topology>
    </subcellularLocation>
</comment>
<proteinExistence type="inferred from homology"/>
<dbReference type="PANTHER" id="PTHR48022:SF20">
    <property type="entry name" value="MAJOR FACILITATOR SUPERFAMILY (MFS) PROFILE DOMAIN-CONTAINING PROTEIN-RELATED"/>
    <property type="match status" value="1"/>
</dbReference>
<reference evidence="12" key="1">
    <citation type="submission" date="2023-03" db="EMBL/GenBank/DDBJ databases">
        <title>Massive genome expansion in bonnet fungi (Mycena s.s.) driven by repeated elements and novel gene families across ecological guilds.</title>
        <authorList>
            <consortium name="Lawrence Berkeley National Laboratory"/>
            <person name="Harder C.B."/>
            <person name="Miyauchi S."/>
            <person name="Viragh M."/>
            <person name="Kuo A."/>
            <person name="Thoen E."/>
            <person name="Andreopoulos B."/>
            <person name="Lu D."/>
            <person name="Skrede I."/>
            <person name="Drula E."/>
            <person name="Henrissat B."/>
            <person name="Morin E."/>
            <person name="Kohler A."/>
            <person name="Barry K."/>
            <person name="LaButti K."/>
            <person name="Morin E."/>
            <person name="Salamov A."/>
            <person name="Lipzen A."/>
            <person name="Mereny Z."/>
            <person name="Hegedus B."/>
            <person name="Baldrian P."/>
            <person name="Stursova M."/>
            <person name="Weitz H."/>
            <person name="Taylor A."/>
            <person name="Grigoriev I.V."/>
            <person name="Nagy L.G."/>
            <person name="Martin F."/>
            <person name="Kauserud H."/>
        </authorList>
    </citation>
    <scope>NUCLEOTIDE SEQUENCE</scope>
    <source>
        <strain evidence="12">CBHHK173m</strain>
    </source>
</reference>
<dbReference type="PROSITE" id="PS00217">
    <property type="entry name" value="SUGAR_TRANSPORT_2"/>
    <property type="match status" value="1"/>
</dbReference>
<keyword evidence="4 10" id="KW-0812">Transmembrane</keyword>
<evidence type="ECO:0000313" key="12">
    <source>
        <dbReference type="EMBL" id="KAJ7104106.1"/>
    </source>
</evidence>
<accession>A0AAD6ULH9</accession>
<organism evidence="12 13">
    <name type="scientific">Mycena belliarum</name>
    <dbReference type="NCBI Taxonomy" id="1033014"/>
    <lineage>
        <taxon>Eukaryota</taxon>
        <taxon>Fungi</taxon>
        <taxon>Dikarya</taxon>
        <taxon>Basidiomycota</taxon>
        <taxon>Agaricomycotina</taxon>
        <taxon>Agaricomycetes</taxon>
        <taxon>Agaricomycetidae</taxon>
        <taxon>Agaricales</taxon>
        <taxon>Marasmiineae</taxon>
        <taxon>Mycenaceae</taxon>
        <taxon>Mycena</taxon>
    </lineage>
</organism>
<feature type="transmembrane region" description="Helical" evidence="10">
    <location>
        <begin position="164"/>
        <end position="183"/>
    </location>
</feature>
<feature type="transmembrane region" description="Helical" evidence="10">
    <location>
        <begin position="203"/>
        <end position="225"/>
    </location>
</feature>
<dbReference type="GO" id="GO:0016020">
    <property type="term" value="C:membrane"/>
    <property type="evidence" value="ECO:0007669"/>
    <property type="project" value="UniProtKB-SubCell"/>
</dbReference>
<dbReference type="PROSITE" id="PS00216">
    <property type="entry name" value="SUGAR_TRANSPORT_1"/>
    <property type="match status" value="1"/>
</dbReference>
<evidence type="ECO:0000256" key="8">
    <source>
        <dbReference type="RuleBase" id="RU003346"/>
    </source>
</evidence>
<dbReference type="AlphaFoldDB" id="A0AAD6ULH9"/>
<feature type="transmembrane region" description="Helical" evidence="10">
    <location>
        <begin position="78"/>
        <end position="99"/>
    </location>
</feature>
<dbReference type="FunFam" id="1.20.1250.20:FF:000026">
    <property type="entry name" value="MFS quinate transporter QutD"/>
    <property type="match status" value="1"/>
</dbReference>
<feature type="region of interest" description="Disordered" evidence="9">
    <location>
        <begin position="538"/>
        <end position="562"/>
    </location>
</feature>
<dbReference type="InterPro" id="IPR050360">
    <property type="entry name" value="MFS_Sugar_Transporters"/>
</dbReference>
<evidence type="ECO:0000259" key="11">
    <source>
        <dbReference type="PROSITE" id="PS50850"/>
    </source>
</evidence>
<feature type="transmembrane region" description="Helical" evidence="10">
    <location>
        <begin position="409"/>
        <end position="436"/>
    </location>
</feature>
<dbReference type="InterPro" id="IPR005829">
    <property type="entry name" value="Sugar_transporter_CS"/>
</dbReference>
<feature type="transmembrane region" description="Helical" evidence="10">
    <location>
        <begin position="106"/>
        <end position="125"/>
    </location>
</feature>
<evidence type="ECO:0000256" key="5">
    <source>
        <dbReference type="ARBA" id="ARBA00022989"/>
    </source>
</evidence>
<dbReference type="PROSITE" id="PS50850">
    <property type="entry name" value="MFS"/>
    <property type="match status" value="1"/>
</dbReference>
<evidence type="ECO:0000256" key="10">
    <source>
        <dbReference type="SAM" id="Phobius"/>
    </source>
</evidence>
<keyword evidence="5 10" id="KW-1133">Transmembrane helix</keyword>
<comment type="caution">
    <text evidence="12">The sequence shown here is derived from an EMBL/GenBank/DDBJ whole genome shotgun (WGS) entry which is preliminary data.</text>
</comment>
<dbReference type="PRINTS" id="PR00171">
    <property type="entry name" value="SUGRTRNSPORT"/>
</dbReference>
<protein>
    <submittedName>
        <fullName evidence="12">General substrate transporter</fullName>
    </submittedName>
</protein>
<dbReference type="InterPro" id="IPR005828">
    <property type="entry name" value="MFS_sugar_transport-like"/>
</dbReference>
<evidence type="ECO:0000256" key="2">
    <source>
        <dbReference type="ARBA" id="ARBA00010992"/>
    </source>
</evidence>
<keyword evidence="6 10" id="KW-0472">Membrane</keyword>
<gene>
    <name evidence="12" type="ORF">B0H15DRAFT_8443</name>
</gene>
<dbReference type="SUPFAM" id="SSF103473">
    <property type="entry name" value="MFS general substrate transporter"/>
    <property type="match status" value="1"/>
</dbReference>
<dbReference type="NCBIfam" id="TIGR00879">
    <property type="entry name" value="SP"/>
    <property type="match status" value="1"/>
</dbReference>
<dbReference type="PANTHER" id="PTHR48022">
    <property type="entry name" value="PLASTIDIC GLUCOSE TRANSPORTER 4"/>
    <property type="match status" value="1"/>
</dbReference>
<dbReference type="EMBL" id="JARJCN010000001">
    <property type="protein sequence ID" value="KAJ7104106.1"/>
    <property type="molecule type" value="Genomic_DNA"/>
</dbReference>
<evidence type="ECO:0000256" key="9">
    <source>
        <dbReference type="SAM" id="MobiDB-lite"/>
    </source>
</evidence>
<evidence type="ECO:0000256" key="4">
    <source>
        <dbReference type="ARBA" id="ARBA00022692"/>
    </source>
</evidence>
<dbReference type="GO" id="GO:0005351">
    <property type="term" value="F:carbohydrate:proton symporter activity"/>
    <property type="evidence" value="ECO:0007669"/>
    <property type="project" value="TreeGrafter"/>
</dbReference>
<dbReference type="Pfam" id="PF00083">
    <property type="entry name" value="Sugar_tr"/>
    <property type="match status" value="1"/>
</dbReference>
<dbReference type="InterPro" id="IPR003663">
    <property type="entry name" value="Sugar/inositol_transpt"/>
</dbReference>
<feature type="transmembrane region" description="Helical" evidence="10">
    <location>
        <begin position="131"/>
        <end position="152"/>
    </location>
</feature>
<feature type="transmembrane region" description="Helical" evidence="10">
    <location>
        <begin position="474"/>
        <end position="497"/>
    </location>
</feature>
<feature type="transmembrane region" description="Helical" evidence="10">
    <location>
        <begin position="33"/>
        <end position="58"/>
    </location>
</feature>
<name>A0AAD6ULH9_9AGAR</name>
<evidence type="ECO:0000256" key="1">
    <source>
        <dbReference type="ARBA" id="ARBA00004141"/>
    </source>
</evidence>
<feature type="domain" description="Major facilitator superfamily (MFS) profile" evidence="11">
    <location>
        <begin position="36"/>
        <end position="501"/>
    </location>
</feature>
<keyword evidence="13" id="KW-1185">Reference proteome</keyword>
<feature type="transmembrane region" description="Helical" evidence="10">
    <location>
        <begin position="349"/>
        <end position="369"/>
    </location>
</feature>
<evidence type="ECO:0000256" key="7">
    <source>
        <dbReference type="ARBA" id="ARBA00049119"/>
    </source>
</evidence>
<dbReference type="Gene3D" id="1.20.1250.20">
    <property type="entry name" value="MFS general substrate transporter like domains"/>
    <property type="match status" value="1"/>
</dbReference>
<evidence type="ECO:0000313" key="13">
    <source>
        <dbReference type="Proteomes" id="UP001222325"/>
    </source>
</evidence>
<feature type="transmembrane region" description="Helical" evidence="10">
    <location>
        <begin position="381"/>
        <end position="403"/>
    </location>
</feature>
<evidence type="ECO:0000256" key="3">
    <source>
        <dbReference type="ARBA" id="ARBA00022448"/>
    </source>
</evidence>
<feature type="transmembrane region" description="Helical" evidence="10">
    <location>
        <begin position="306"/>
        <end position="329"/>
    </location>
</feature>
<evidence type="ECO:0000256" key="6">
    <source>
        <dbReference type="ARBA" id="ARBA00023136"/>
    </source>
</evidence>
<sequence>MAGGIAAGPLSTTRRRALAGKSGWAGLVHNRRVFLMAVFASLGGLLYGYNQGVFSGVLTMNSFDGRMGDAVKDTGKKGWLVSILELGAWLGVLMTGYFADHISRKYTIVLAVVVFCVGVIVQTTAKASPSIYGGRFVTGLGVGSLSMAVPLYNSEISPPEVRGSLVALQQLAITFGIMVSFWIDYGTNYIGGTGDGQKEAAWRLPLALQIVPAIILGVGIMFMPFSPRWLINQGRNDEALAVLSNARGLPEDSELVQIEYLEIKAQYLFEKETSETRFPQYQDGSRLSNFKLGFFAYYSLLRERSLLYRVAVGTLTMFFQQWTGINAILYYAPTIFSDLGLTGNATSLLATGVVGIAMFLATIPAVIWVDQLGRRPVLISGAFWMAACHFIVAILTGLFHNSWNTHVAAGWVACAFVWIFAIGFGYSWGPCAWIIIAEIWPLSVRGKGVSIAASSNWMNNFIVGQVTPTMLKHLGFGTFVFFGVFSFLGGLFIMFFVPETKGVTLEEMEEVFGSNGQIALEDQARLDAIHRRLGLYDDAPKDIKHDPEGKPSEERGEKEKMH</sequence>
<dbReference type="Proteomes" id="UP001222325">
    <property type="component" value="Unassembled WGS sequence"/>
</dbReference>
<dbReference type="InterPro" id="IPR020846">
    <property type="entry name" value="MFS_dom"/>
</dbReference>
<dbReference type="InterPro" id="IPR036259">
    <property type="entry name" value="MFS_trans_sf"/>
</dbReference>
<comment type="similarity">
    <text evidence="2 8">Belongs to the major facilitator superfamily. Sugar transporter (TC 2.A.1.1) family.</text>
</comment>